<dbReference type="InterPro" id="IPR052079">
    <property type="entry name" value="E3_ligase/Copine_domain"/>
</dbReference>
<dbReference type="GO" id="GO:0016567">
    <property type="term" value="P:protein ubiquitination"/>
    <property type="evidence" value="ECO:0007669"/>
    <property type="project" value="TreeGrafter"/>
</dbReference>
<feature type="region of interest" description="Disordered" evidence="1">
    <location>
        <begin position="254"/>
        <end position="298"/>
    </location>
</feature>
<dbReference type="PANTHER" id="PTHR45751:SF29">
    <property type="entry name" value="E3 UBIQUITIN-PROTEIN LIGASE RGLG2"/>
    <property type="match status" value="1"/>
</dbReference>
<comment type="caution">
    <text evidence="2">The sequence shown here is derived from an EMBL/GenBank/DDBJ whole genome shotgun (WGS) entry which is preliminary data.</text>
</comment>
<evidence type="ECO:0000256" key="1">
    <source>
        <dbReference type="SAM" id="MobiDB-lite"/>
    </source>
</evidence>
<reference evidence="2" key="1">
    <citation type="submission" date="2019-09" db="EMBL/GenBank/DDBJ databases">
        <title>Draft genome information of white flower Hibiscus syriacus.</title>
        <authorList>
            <person name="Kim Y.-M."/>
        </authorList>
    </citation>
    <scope>NUCLEOTIDE SEQUENCE [LARGE SCALE GENOMIC DNA]</scope>
    <source>
        <strain evidence="2">YM2019G1</strain>
    </source>
</reference>
<feature type="compositionally biased region" description="Pro residues" evidence="1">
    <location>
        <begin position="257"/>
        <end position="273"/>
    </location>
</feature>
<keyword evidence="3" id="KW-1185">Reference proteome</keyword>
<evidence type="ECO:0000313" key="3">
    <source>
        <dbReference type="Proteomes" id="UP000436088"/>
    </source>
</evidence>
<dbReference type="EMBL" id="VEPZ02001757">
    <property type="protein sequence ID" value="KAE8657537.1"/>
    <property type="molecule type" value="Genomic_DNA"/>
</dbReference>
<dbReference type="GO" id="GO:0005634">
    <property type="term" value="C:nucleus"/>
    <property type="evidence" value="ECO:0007669"/>
    <property type="project" value="TreeGrafter"/>
</dbReference>
<proteinExistence type="predicted"/>
<feature type="compositionally biased region" description="Polar residues" evidence="1">
    <location>
        <begin position="278"/>
        <end position="292"/>
    </location>
</feature>
<dbReference type="AlphaFoldDB" id="A0A6A2XM39"/>
<sequence>MGVLFPGEGVVVRRREAGGRVHHHSNSSSWHSDQGYPTYTDKKAELMCLSIAMHPHDIILLRNPSHSIILRNPSRSIFLLRNLSRSIIHLHKIVEVIKEATKEVTEALANGLESSNLIVGIDFTKSNGGQVTRSVDTQRGLLSPQEQKTVDAIVRADGPWDMMKEFDDNIPARAFDNFRDYVKNSPVTKGDRIALSALMEIPSQYKATTSLIFSVVEREIFPRVPLGPPTYDAPSFNSLKPSRSTAFQYGYASFSSPKPPQPTSFKPSVPPYPEDTVPVNSHSPTPCSTYDSQACPIA</sequence>
<dbReference type="PANTHER" id="PTHR45751">
    <property type="entry name" value="COPINE FAMILY PROTEIN 1"/>
    <property type="match status" value="1"/>
</dbReference>
<accession>A0A6A2XM39</accession>
<protein>
    <submittedName>
        <fullName evidence="2">Protein CLP1-like protein</fullName>
    </submittedName>
</protein>
<dbReference type="GO" id="GO:0004842">
    <property type="term" value="F:ubiquitin-protein transferase activity"/>
    <property type="evidence" value="ECO:0007669"/>
    <property type="project" value="TreeGrafter"/>
</dbReference>
<organism evidence="2 3">
    <name type="scientific">Hibiscus syriacus</name>
    <name type="common">Rose of Sharon</name>
    <dbReference type="NCBI Taxonomy" id="106335"/>
    <lineage>
        <taxon>Eukaryota</taxon>
        <taxon>Viridiplantae</taxon>
        <taxon>Streptophyta</taxon>
        <taxon>Embryophyta</taxon>
        <taxon>Tracheophyta</taxon>
        <taxon>Spermatophyta</taxon>
        <taxon>Magnoliopsida</taxon>
        <taxon>eudicotyledons</taxon>
        <taxon>Gunneridae</taxon>
        <taxon>Pentapetalae</taxon>
        <taxon>rosids</taxon>
        <taxon>malvids</taxon>
        <taxon>Malvales</taxon>
        <taxon>Malvaceae</taxon>
        <taxon>Malvoideae</taxon>
        <taxon>Hibiscus</taxon>
    </lineage>
</organism>
<dbReference type="Proteomes" id="UP000436088">
    <property type="component" value="Unassembled WGS sequence"/>
</dbReference>
<evidence type="ECO:0000313" key="2">
    <source>
        <dbReference type="EMBL" id="KAE8657537.1"/>
    </source>
</evidence>
<name>A0A6A2XM39_HIBSY</name>
<gene>
    <name evidence="2" type="ORF">F3Y22_tig00116989pilonHSYRG00143</name>
</gene>